<evidence type="ECO:0000313" key="2">
    <source>
        <dbReference type="EMBL" id="AKU96646.1"/>
    </source>
</evidence>
<dbReference type="EMBL" id="CP012333">
    <property type="protein sequence ID" value="AKU96646.1"/>
    <property type="molecule type" value="Genomic_DNA"/>
</dbReference>
<dbReference type="InterPro" id="IPR016176">
    <property type="entry name" value="Cbl-dep_enz_cat"/>
</dbReference>
<gene>
    <name evidence="2" type="ORF">AKJ09_03310</name>
</gene>
<organism evidence="2 3">
    <name type="scientific">Labilithrix luteola</name>
    <dbReference type="NCBI Taxonomy" id="1391654"/>
    <lineage>
        <taxon>Bacteria</taxon>
        <taxon>Pseudomonadati</taxon>
        <taxon>Myxococcota</taxon>
        <taxon>Polyangia</taxon>
        <taxon>Polyangiales</taxon>
        <taxon>Labilitrichaceae</taxon>
        <taxon>Labilithrix</taxon>
    </lineage>
</organism>
<dbReference type="GO" id="GO:0019678">
    <property type="term" value="P:propionate metabolic process, methylmalonyl pathway"/>
    <property type="evidence" value="ECO:0007669"/>
    <property type="project" value="TreeGrafter"/>
</dbReference>
<feature type="domain" description="Methylmalonyl-CoA mutase alpha/beta chain catalytic" evidence="1">
    <location>
        <begin position="116"/>
        <end position="413"/>
    </location>
</feature>
<dbReference type="Gene3D" id="3.20.20.240">
    <property type="entry name" value="Methylmalonyl-CoA mutase"/>
    <property type="match status" value="1"/>
</dbReference>
<dbReference type="GO" id="GO:0004494">
    <property type="term" value="F:methylmalonyl-CoA mutase activity"/>
    <property type="evidence" value="ECO:0007669"/>
    <property type="project" value="TreeGrafter"/>
</dbReference>
<dbReference type="Pfam" id="PF01642">
    <property type="entry name" value="MM_CoA_mutase"/>
    <property type="match status" value="1"/>
</dbReference>
<dbReference type="Proteomes" id="UP000064967">
    <property type="component" value="Chromosome"/>
</dbReference>
<dbReference type="AlphaFoldDB" id="A0A0K1PTD6"/>
<reference evidence="2 3" key="1">
    <citation type="submission" date="2015-08" db="EMBL/GenBank/DDBJ databases">
        <authorList>
            <person name="Babu N.S."/>
            <person name="Beckwith C.J."/>
            <person name="Beseler K.G."/>
            <person name="Brison A."/>
            <person name="Carone J.V."/>
            <person name="Caskin T.P."/>
            <person name="Diamond M."/>
            <person name="Durham M.E."/>
            <person name="Foxe J.M."/>
            <person name="Go M."/>
            <person name="Henderson B.A."/>
            <person name="Jones I.B."/>
            <person name="McGettigan J.A."/>
            <person name="Micheletti S.J."/>
            <person name="Nasrallah M.E."/>
            <person name="Ortiz D."/>
            <person name="Piller C.R."/>
            <person name="Privatt S.R."/>
            <person name="Schneider S.L."/>
            <person name="Sharp S."/>
            <person name="Smith T.C."/>
            <person name="Stanton J.D."/>
            <person name="Ullery H.E."/>
            <person name="Wilson R.J."/>
            <person name="Serrano M.G."/>
            <person name="Buck G."/>
            <person name="Lee V."/>
            <person name="Wang Y."/>
            <person name="Carvalho R."/>
            <person name="Voegtly L."/>
            <person name="Shi R."/>
            <person name="Duckworth R."/>
            <person name="Johnson A."/>
            <person name="Loviza R."/>
            <person name="Walstead R."/>
            <person name="Shah Z."/>
            <person name="Kiflezghi M."/>
            <person name="Wade K."/>
            <person name="Ball S.L."/>
            <person name="Bradley K.W."/>
            <person name="Asai D.J."/>
            <person name="Bowman C.A."/>
            <person name="Russell D.A."/>
            <person name="Pope W.H."/>
            <person name="Jacobs-Sera D."/>
            <person name="Hendrix R.W."/>
            <person name="Hatfull G.F."/>
        </authorList>
    </citation>
    <scope>NUCLEOTIDE SEQUENCE [LARGE SCALE GENOMIC DNA]</scope>
    <source>
        <strain evidence="2 3">DSM 27648</strain>
    </source>
</reference>
<dbReference type="GO" id="GO:0031419">
    <property type="term" value="F:cobalamin binding"/>
    <property type="evidence" value="ECO:0007669"/>
    <property type="project" value="InterPro"/>
</dbReference>
<keyword evidence="3" id="KW-1185">Reference proteome</keyword>
<dbReference type="GO" id="GO:0005737">
    <property type="term" value="C:cytoplasm"/>
    <property type="evidence" value="ECO:0007669"/>
    <property type="project" value="TreeGrafter"/>
</dbReference>
<dbReference type="RefSeq" id="WP_146647899.1">
    <property type="nucleotide sequence ID" value="NZ_CP012333.1"/>
</dbReference>
<accession>A0A0K1PTD6</accession>
<dbReference type="PANTHER" id="PTHR48101">
    <property type="entry name" value="METHYLMALONYL-COA MUTASE, MITOCHONDRIAL-RELATED"/>
    <property type="match status" value="1"/>
</dbReference>
<dbReference type="PANTHER" id="PTHR48101:SF4">
    <property type="entry name" value="METHYLMALONYL-COA MUTASE, MITOCHONDRIAL"/>
    <property type="match status" value="1"/>
</dbReference>
<dbReference type="InterPro" id="IPR006099">
    <property type="entry name" value="MeMalonylCoA_mutase_a/b_cat"/>
</dbReference>
<dbReference type="KEGG" id="llu:AKJ09_03310"/>
<evidence type="ECO:0000259" key="1">
    <source>
        <dbReference type="Pfam" id="PF01642"/>
    </source>
</evidence>
<proteinExistence type="predicted"/>
<dbReference type="Gene3D" id="3.40.50.280">
    <property type="entry name" value="Cobalamin-binding domain"/>
    <property type="match status" value="1"/>
</dbReference>
<dbReference type="STRING" id="1391654.AKJ09_03310"/>
<dbReference type="SUPFAM" id="SSF51703">
    <property type="entry name" value="Cobalamin (vitamin B12)-dependent enzymes"/>
    <property type="match status" value="1"/>
</dbReference>
<protein>
    <submittedName>
        <fullName evidence="2">Methylmalonyl-CoA mutase</fullName>
    </submittedName>
</protein>
<dbReference type="OrthoDB" id="9762378at2"/>
<sequence>MTFPNVTLSDWRAQVEKELAGAAFDKALVTKTAEGLSVQPLYTEAKAQASLALTGAPFRICMHHATAEGLTQDLDGGADAIWLSLSDAASLDQALARKPAPFLVLDTKATPAAEAIALLSSKGVDKSFTFALTSDPIGAVARGDAASSSIESALGALGRAAKAARDSFLSSTTAMVSTLPYHDAGADAADEIAIALGAGVAYLAALQAAGLTSLEAAGQIALQVAVGRDTFVELCKLRALRLCWQKILTASGAPEATTRVHAVCSSRTLTQRDPWVNMLRVTTQVFAAVLGGSDLVTPIAFDERLGPPSQLGRRVARNTGLVLREESFLGKVVDPASGSYYFETLTDELARDAWKRFQAMQKEGGIADALTSGRLLSKLESAWKARLDLLGKRRAAVLGVSDFANLEEKLPRPASTNDAAPKAGALPVRHDGDPFERLRAKGYGIKGAAAILVTLGTLAESRPRAGFAAGFFAAGGIRTRETASNEKANIACLCGTDERYGTEAVDRVRALKAAGCKHVVIAGRPGALEAQLREAGADSFIYVGCDAAGMLSDFLDVLS</sequence>
<evidence type="ECO:0000313" key="3">
    <source>
        <dbReference type="Proteomes" id="UP000064967"/>
    </source>
</evidence>
<name>A0A0K1PTD6_9BACT</name>
<dbReference type="PATRIC" id="fig|1391654.3.peg.3348"/>